<reference evidence="2" key="1">
    <citation type="submission" date="2024-02" db="EMBL/GenBank/DDBJ databases">
        <authorList>
            <consortium name="ELIXIR-Norway"/>
            <consortium name="Elixir Norway"/>
        </authorList>
    </citation>
    <scope>NUCLEOTIDE SEQUENCE</scope>
</reference>
<name>A0ABP0VH39_9BRYO</name>
<keyword evidence="1" id="KW-1133">Transmembrane helix</keyword>
<keyword evidence="1" id="KW-0812">Transmembrane</keyword>
<feature type="transmembrane region" description="Helical" evidence="1">
    <location>
        <begin position="126"/>
        <end position="144"/>
    </location>
</feature>
<keyword evidence="3" id="KW-1185">Reference proteome</keyword>
<proteinExistence type="predicted"/>
<dbReference type="Proteomes" id="UP001497444">
    <property type="component" value="Unassembled WGS sequence"/>
</dbReference>
<keyword evidence="1" id="KW-0472">Membrane</keyword>
<accession>A0ABP0VH39</accession>
<sequence>MISIRRLPFSKKTSHLCLKVALNSQKFNQTRLLSSVDATGVTSATPIPPTTSSVNPLLNRCIITAEVIISKIFPGGFAWQYFSGLAGQMGYSSTSVGFAAMTGLGDFTGVFIGSAAFCSGAAWQPFVNLFQSTGLPIVTIYWNWNRNYVILKPTGMPFVGVAAGTWVGCGLAFFTGLRLFRTVMSPVMAIAPNSATNLEKDAALSVSIGGATGAFVGTDVVYLNGEGNFLKDIIGVQASDTVLTGCVKAGASTSLGLGASQMLQNVAYAQGRNWTDP</sequence>
<organism evidence="2 3">
    <name type="scientific">Sphagnum jensenii</name>
    <dbReference type="NCBI Taxonomy" id="128206"/>
    <lineage>
        <taxon>Eukaryota</taxon>
        <taxon>Viridiplantae</taxon>
        <taxon>Streptophyta</taxon>
        <taxon>Embryophyta</taxon>
        <taxon>Bryophyta</taxon>
        <taxon>Sphagnophytina</taxon>
        <taxon>Sphagnopsida</taxon>
        <taxon>Sphagnales</taxon>
        <taxon>Sphagnaceae</taxon>
        <taxon>Sphagnum</taxon>
    </lineage>
</organism>
<feature type="transmembrane region" description="Helical" evidence="1">
    <location>
        <begin position="156"/>
        <end position="180"/>
    </location>
</feature>
<evidence type="ECO:0000256" key="1">
    <source>
        <dbReference type="SAM" id="Phobius"/>
    </source>
</evidence>
<comment type="caution">
    <text evidence="2">The sequence shown here is derived from an EMBL/GenBank/DDBJ whole genome shotgun (WGS) entry which is preliminary data.</text>
</comment>
<evidence type="ECO:0000313" key="3">
    <source>
        <dbReference type="Proteomes" id="UP001497444"/>
    </source>
</evidence>
<evidence type="ECO:0000313" key="2">
    <source>
        <dbReference type="EMBL" id="CAK9252807.1"/>
    </source>
</evidence>
<gene>
    <name evidence="2" type="ORF">CSSPJE1EN1_LOCUS28185</name>
</gene>
<protein>
    <submittedName>
        <fullName evidence="2">Uncharacterized protein</fullName>
    </submittedName>
</protein>
<dbReference type="EMBL" id="CAXAQS010000708">
    <property type="protein sequence ID" value="CAK9252807.1"/>
    <property type="molecule type" value="Genomic_DNA"/>
</dbReference>